<organism evidence="1 2">
    <name type="scientific">Streptosporangium lutulentum</name>
    <dbReference type="NCBI Taxonomy" id="1461250"/>
    <lineage>
        <taxon>Bacteria</taxon>
        <taxon>Bacillati</taxon>
        <taxon>Actinomycetota</taxon>
        <taxon>Actinomycetes</taxon>
        <taxon>Streptosporangiales</taxon>
        <taxon>Streptosporangiaceae</taxon>
        <taxon>Streptosporangium</taxon>
    </lineage>
</organism>
<protein>
    <submittedName>
        <fullName evidence="1">Uncharacterized protein</fullName>
    </submittedName>
</protein>
<keyword evidence="2" id="KW-1185">Reference proteome</keyword>
<evidence type="ECO:0000313" key="1">
    <source>
        <dbReference type="EMBL" id="MDP9848796.1"/>
    </source>
</evidence>
<comment type="caution">
    <text evidence="1">The sequence shown here is derived from an EMBL/GenBank/DDBJ whole genome shotgun (WGS) entry which is preliminary data.</text>
</comment>
<name>A0ABT9QQW9_9ACTN</name>
<evidence type="ECO:0000313" key="2">
    <source>
        <dbReference type="Proteomes" id="UP001225356"/>
    </source>
</evidence>
<dbReference type="Proteomes" id="UP001225356">
    <property type="component" value="Unassembled WGS sequence"/>
</dbReference>
<reference evidence="1 2" key="1">
    <citation type="submission" date="2023-07" db="EMBL/GenBank/DDBJ databases">
        <title>Sequencing the genomes of 1000 actinobacteria strains.</title>
        <authorList>
            <person name="Klenk H.-P."/>
        </authorList>
    </citation>
    <scope>NUCLEOTIDE SEQUENCE [LARGE SCALE GENOMIC DNA]</scope>
    <source>
        <strain evidence="1 2">DSM 46740</strain>
    </source>
</reference>
<sequence length="126" mass="13720">MTNATIRLTLRVSDERADPKELDELTAGLRRELLSLDVDSVTPLRTGNSPTGTKGADLVVLGALVATIATPELLASVVAAVGAWLESRGQRAVKVEVDGDVLELTGLSSRQQQRFIDEWLRRRAQR</sequence>
<accession>A0ABT9QQW9</accession>
<proteinExistence type="predicted"/>
<dbReference type="RefSeq" id="WP_307566305.1">
    <property type="nucleotide sequence ID" value="NZ_JAUSQU010000001.1"/>
</dbReference>
<dbReference type="EMBL" id="JAUSQU010000001">
    <property type="protein sequence ID" value="MDP9848796.1"/>
    <property type="molecule type" value="Genomic_DNA"/>
</dbReference>
<gene>
    <name evidence="1" type="ORF">J2853_008007</name>
</gene>